<feature type="domain" description="ABC transporter" evidence="4">
    <location>
        <begin position="21"/>
        <end position="223"/>
    </location>
</feature>
<evidence type="ECO:0000256" key="1">
    <source>
        <dbReference type="ARBA" id="ARBA00022448"/>
    </source>
</evidence>
<dbReference type="InterPro" id="IPR051782">
    <property type="entry name" value="ABC_Transporter_VariousFunc"/>
</dbReference>
<keyword evidence="2" id="KW-0547">Nucleotide-binding</keyword>
<evidence type="ECO:0000256" key="2">
    <source>
        <dbReference type="ARBA" id="ARBA00022741"/>
    </source>
</evidence>
<dbReference type="Pfam" id="PF00005">
    <property type="entry name" value="ABC_tran"/>
    <property type="match status" value="1"/>
</dbReference>
<sequence length="223" mass="25514">MTQQPIANSQQFIAKGQSLTIQIEDLGKRFNREWIFRGLSYSFSAGNTYAITGANGSGKSTLLQVLWGQMPPSKGTIRYISGDVEIAPENIFSRIAIATPYMDLIDEFTLEEQLQFHFKMKRSRNNMTIPEMIDRMYLTPARHKYISNFSSGMRQRVKLALAFFTEADIIFFDEPGTNLDHQAFDWYLQNLHSIPPQCALFIASNQPSEYPAHAHKLDIMGYK</sequence>
<dbReference type="InterPro" id="IPR003593">
    <property type="entry name" value="AAA+_ATPase"/>
</dbReference>
<dbReference type="PROSITE" id="PS00211">
    <property type="entry name" value="ABC_TRANSPORTER_1"/>
    <property type="match status" value="1"/>
</dbReference>
<evidence type="ECO:0000313" key="5">
    <source>
        <dbReference type="EMBL" id="SKC86513.1"/>
    </source>
</evidence>
<dbReference type="InterPro" id="IPR027417">
    <property type="entry name" value="P-loop_NTPase"/>
</dbReference>
<dbReference type="STRING" id="688867.SAMN05660236_5167"/>
<dbReference type="InterPro" id="IPR003439">
    <property type="entry name" value="ABC_transporter-like_ATP-bd"/>
</dbReference>
<evidence type="ECO:0000256" key="3">
    <source>
        <dbReference type="ARBA" id="ARBA00022840"/>
    </source>
</evidence>
<dbReference type="PANTHER" id="PTHR42939">
    <property type="entry name" value="ABC TRANSPORTER ATP-BINDING PROTEIN ALBC-RELATED"/>
    <property type="match status" value="1"/>
</dbReference>
<reference evidence="5 6" key="1">
    <citation type="submission" date="2017-02" db="EMBL/GenBank/DDBJ databases">
        <authorList>
            <person name="Peterson S.W."/>
        </authorList>
    </citation>
    <scope>NUCLEOTIDE SEQUENCE [LARGE SCALE GENOMIC DNA]</scope>
    <source>
        <strain evidence="5 6">DSM 25262</strain>
    </source>
</reference>
<dbReference type="SUPFAM" id="SSF52540">
    <property type="entry name" value="P-loop containing nucleoside triphosphate hydrolases"/>
    <property type="match status" value="1"/>
</dbReference>
<dbReference type="GO" id="GO:0005524">
    <property type="term" value="F:ATP binding"/>
    <property type="evidence" value="ECO:0007669"/>
    <property type="project" value="UniProtKB-KW"/>
</dbReference>
<dbReference type="Proteomes" id="UP000190961">
    <property type="component" value="Unassembled WGS sequence"/>
</dbReference>
<protein>
    <submittedName>
        <fullName evidence="5">ABC-type multidrug transport system, ATPase component</fullName>
    </submittedName>
</protein>
<dbReference type="PROSITE" id="PS50893">
    <property type="entry name" value="ABC_TRANSPORTER_2"/>
    <property type="match status" value="1"/>
</dbReference>
<dbReference type="RefSeq" id="WP_079689660.1">
    <property type="nucleotide sequence ID" value="NZ_FUZU01000004.1"/>
</dbReference>
<dbReference type="AlphaFoldDB" id="A0A1T5MEK2"/>
<keyword evidence="1" id="KW-0813">Transport</keyword>
<proteinExistence type="predicted"/>
<organism evidence="5 6">
    <name type="scientific">Ohtaekwangia koreensis</name>
    <dbReference type="NCBI Taxonomy" id="688867"/>
    <lineage>
        <taxon>Bacteria</taxon>
        <taxon>Pseudomonadati</taxon>
        <taxon>Bacteroidota</taxon>
        <taxon>Cytophagia</taxon>
        <taxon>Cytophagales</taxon>
        <taxon>Fulvivirgaceae</taxon>
        <taxon>Ohtaekwangia</taxon>
    </lineage>
</organism>
<gene>
    <name evidence="5" type="ORF">SAMN05660236_5167</name>
</gene>
<dbReference type="PANTHER" id="PTHR42939:SF1">
    <property type="entry name" value="ABC TRANSPORTER ATP-BINDING PROTEIN ALBC-RELATED"/>
    <property type="match status" value="1"/>
</dbReference>
<dbReference type="OrthoDB" id="9808363at2"/>
<dbReference type="SMART" id="SM00382">
    <property type="entry name" value="AAA"/>
    <property type="match status" value="1"/>
</dbReference>
<name>A0A1T5MEK2_9BACT</name>
<accession>A0A1T5MEK2</accession>
<dbReference type="InterPro" id="IPR017871">
    <property type="entry name" value="ABC_transporter-like_CS"/>
</dbReference>
<keyword evidence="3" id="KW-0067">ATP-binding</keyword>
<dbReference type="Gene3D" id="3.40.50.300">
    <property type="entry name" value="P-loop containing nucleotide triphosphate hydrolases"/>
    <property type="match status" value="1"/>
</dbReference>
<evidence type="ECO:0000259" key="4">
    <source>
        <dbReference type="PROSITE" id="PS50893"/>
    </source>
</evidence>
<keyword evidence="6" id="KW-1185">Reference proteome</keyword>
<dbReference type="GO" id="GO:0016887">
    <property type="term" value="F:ATP hydrolysis activity"/>
    <property type="evidence" value="ECO:0007669"/>
    <property type="project" value="InterPro"/>
</dbReference>
<dbReference type="EMBL" id="FUZU01000004">
    <property type="protein sequence ID" value="SKC86513.1"/>
    <property type="molecule type" value="Genomic_DNA"/>
</dbReference>
<evidence type="ECO:0000313" key="6">
    <source>
        <dbReference type="Proteomes" id="UP000190961"/>
    </source>
</evidence>